<dbReference type="eggNOG" id="ENOG5032TCF">
    <property type="taxonomic scope" value="Bacteria"/>
</dbReference>
<protein>
    <submittedName>
        <fullName evidence="2">Uncharacterized protein</fullName>
    </submittedName>
</protein>
<evidence type="ECO:0000313" key="2">
    <source>
        <dbReference type="EMBL" id="OOH98183.1"/>
    </source>
</evidence>
<dbReference type="EMBL" id="MPOG01000001">
    <property type="protein sequence ID" value="OOH98183.1"/>
    <property type="molecule type" value="Genomic_DNA"/>
</dbReference>
<sequence length="196" mass="22053">MKLIKFTSFLMVMLLGIAVQAQKKDYLSVPGPVKFNQASWNLSWSSHPSDNYYKQEYLTPGEQPDTYKKMLMLDYISGNFALNDVAGQKINELKKLKETNPVVQFQLYENNGEVILDFLLSANDAKGNISIIERNIYRYKKTTDSSGQPGILLFGLSERAYAPDIHKFLTDLKDNAQTSLNAVAAFTIPSISLKGK</sequence>
<feature type="signal peptide" evidence="1">
    <location>
        <begin position="1"/>
        <end position="21"/>
    </location>
</feature>
<proteinExistence type="predicted"/>
<organism evidence="2 3">
    <name type="scientific">Elizabethkingia meningoseptica</name>
    <name type="common">Chryseobacterium meningosepticum</name>
    <dbReference type="NCBI Taxonomy" id="238"/>
    <lineage>
        <taxon>Bacteria</taxon>
        <taxon>Pseudomonadati</taxon>
        <taxon>Bacteroidota</taxon>
        <taxon>Flavobacteriia</taxon>
        <taxon>Flavobacteriales</taxon>
        <taxon>Weeksellaceae</taxon>
        <taxon>Elizabethkingia</taxon>
    </lineage>
</organism>
<feature type="chain" id="PRO_5010714048" evidence="1">
    <location>
        <begin position="22"/>
        <end position="196"/>
    </location>
</feature>
<dbReference type="Proteomes" id="UP000188947">
    <property type="component" value="Unassembled WGS sequence"/>
</dbReference>
<name>A0A1V3U581_ELIME</name>
<keyword evidence="3" id="KW-1185">Reference proteome</keyword>
<reference evidence="2 3" key="1">
    <citation type="submission" date="2016-11" db="EMBL/GenBank/DDBJ databases">
        <title>Genome sequence and comparative genomic analysis of clinical strain Elizabethkingia meningoseptica 61421 PRCM.</title>
        <authorList>
            <person name="Wang M."/>
            <person name="Hu S."/>
            <person name="Cao L."/>
            <person name="Jiang T."/>
            <person name="Zhou Y."/>
            <person name="Ming D."/>
        </authorList>
    </citation>
    <scope>NUCLEOTIDE SEQUENCE [LARGE SCALE GENOMIC DNA]</scope>
    <source>
        <strain evidence="2 3">61421 PRCM</strain>
    </source>
</reference>
<accession>A0A1V3U581</accession>
<keyword evidence="1" id="KW-0732">Signal</keyword>
<dbReference type="AlphaFoldDB" id="A0A1V3U581"/>
<dbReference type="OrthoDB" id="6057861at2"/>
<dbReference type="RefSeq" id="WP_069215588.1">
    <property type="nucleotide sequence ID" value="NZ_CP016378.1"/>
</dbReference>
<gene>
    <name evidence="2" type="ORF">BMF97_02645</name>
</gene>
<dbReference type="STRING" id="238.BBD35_01470"/>
<evidence type="ECO:0000313" key="3">
    <source>
        <dbReference type="Proteomes" id="UP000188947"/>
    </source>
</evidence>
<evidence type="ECO:0000256" key="1">
    <source>
        <dbReference type="SAM" id="SignalP"/>
    </source>
</evidence>
<comment type="caution">
    <text evidence="2">The sequence shown here is derived from an EMBL/GenBank/DDBJ whole genome shotgun (WGS) entry which is preliminary data.</text>
</comment>